<reference evidence="1 2" key="1">
    <citation type="journal article" date="2020" name="Cell">
        <title>Large-Scale Comparative Analyses of Tick Genomes Elucidate Their Genetic Diversity and Vector Capacities.</title>
        <authorList>
            <consortium name="Tick Genome and Microbiome Consortium (TIGMIC)"/>
            <person name="Jia N."/>
            <person name="Wang J."/>
            <person name="Shi W."/>
            <person name="Du L."/>
            <person name="Sun Y."/>
            <person name="Zhan W."/>
            <person name="Jiang J.F."/>
            <person name="Wang Q."/>
            <person name="Zhang B."/>
            <person name="Ji P."/>
            <person name="Bell-Sakyi L."/>
            <person name="Cui X.M."/>
            <person name="Yuan T.T."/>
            <person name="Jiang B.G."/>
            <person name="Yang W.F."/>
            <person name="Lam T.T."/>
            <person name="Chang Q.C."/>
            <person name="Ding S.J."/>
            <person name="Wang X.J."/>
            <person name="Zhu J.G."/>
            <person name="Ruan X.D."/>
            <person name="Zhao L."/>
            <person name="Wei J.T."/>
            <person name="Ye R.Z."/>
            <person name="Que T.C."/>
            <person name="Du C.H."/>
            <person name="Zhou Y.H."/>
            <person name="Cheng J.X."/>
            <person name="Dai P.F."/>
            <person name="Guo W.B."/>
            <person name="Han X.H."/>
            <person name="Huang E.J."/>
            <person name="Li L.F."/>
            <person name="Wei W."/>
            <person name="Gao Y.C."/>
            <person name="Liu J.Z."/>
            <person name="Shao H.Z."/>
            <person name="Wang X."/>
            <person name="Wang C.C."/>
            <person name="Yang T.C."/>
            <person name="Huo Q.B."/>
            <person name="Li W."/>
            <person name="Chen H.Y."/>
            <person name="Chen S.E."/>
            <person name="Zhou L.G."/>
            <person name="Ni X.B."/>
            <person name="Tian J.H."/>
            <person name="Sheng Y."/>
            <person name="Liu T."/>
            <person name="Pan Y.S."/>
            <person name="Xia L.Y."/>
            <person name="Li J."/>
            <person name="Zhao F."/>
            <person name="Cao W.C."/>
        </authorList>
    </citation>
    <scope>NUCLEOTIDE SEQUENCE [LARGE SCALE GENOMIC DNA]</scope>
    <source>
        <strain evidence="1">Iper-2018</strain>
    </source>
</reference>
<gene>
    <name evidence="1" type="ORF">HPB47_021399</name>
</gene>
<name>A0AC60QCW2_IXOPE</name>
<organism evidence="1 2">
    <name type="scientific">Ixodes persulcatus</name>
    <name type="common">Taiga tick</name>
    <dbReference type="NCBI Taxonomy" id="34615"/>
    <lineage>
        <taxon>Eukaryota</taxon>
        <taxon>Metazoa</taxon>
        <taxon>Ecdysozoa</taxon>
        <taxon>Arthropoda</taxon>
        <taxon>Chelicerata</taxon>
        <taxon>Arachnida</taxon>
        <taxon>Acari</taxon>
        <taxon>Parasitiformes</taxon>
        <taxon>Ixodida</taxon>
        <taxon>Ixodoidea</taxon>
        <taxon>Ixodidae</taxon>
        <taxon>Ixodinae</taxon>
        <taxon>Ixodes</taxon>
    </lineage>
</organism>
<evidence type="ECO:0000313" key="2">
    <source>
        <dbReference type="Proteomes" id="UP000805193"/>
    </source>
</evidence>
<dbReference type="EMBL" id="JABSTQ010009189">
    <property type="protein sequence ID" value="KAG0431869.1"/>
    <property type="molecule type" value="Genomic_DNA"/>
</dbReference>
<sequence length="338" mass="37301">MATDTSDIAKQGYVRVRSRNIGVWQRRWLVLRRAAGRTPCRLEKYLEERHARLHAGQKVVLLGPAASVCRLPASVKRHAFALAFQDGSVKAIACDSDLEADTWVKLMVQECLEPQSGLCAGEPDILSPGIQKELQEQFHVHLVPSPKLEVFGECLLQVTHEHIYLWDLLSPRTKLAAWPLTALRRYGSDPAKFTFEAGRHCATGEGMFVFHTLEGEKIYSKVHQATLAIAEAHHRSKRLQPLPSAPPQALVHAAGTTSAPLPYRSSTSPLQQFGSSEALVDHERGASFCAGLATSLRDLATTSCSLDDILHPLVTTAVERRGTSRCSLRSHLLQFQGH</sequence>
<comment type="caution">
    <text evidence="1">The sequence shown here is derived from an EMBL/GenBank/DDBJ whole genome shotgun (WGS) entry which is preliminary data.</text>
</comment>
<proteinExistence type="predicted"/>
<keyword evidence="2" id="KW-1185">Reference proteome</keyword>
<evidence type="ECO:0000313" key="1">
    <source>
        <dbReference type="EMBL" id="KAG0431869.1"/>
    </source>
</evidence>
<protein>
    <submittedName>
        <fullName evidence="1">Uncharacterized protein</fullName>
    </submittedName>
</protein>
<dbReference type="Proteomes" id="UP000805193">
    <property type="component" value="Unassembled WGS sequence"/>
</dbReference>
<accession>A0AC60QCW2</accession>